<organism evidence="1 2">
    <name type="scientific">Brucella pituitosa</name>
    <dbReference type="NCBI Taxonomy" id="571256"/>
    <lineage>
        <taxon>Bacteria</taxon>
        <taxon>Pseudomonadati</taxon>
        <taxon>Pseudomonadota</taxon>
        <taxon>Alphaproteobacteria</taxon>
        <taxon>Hyphomicrobiales</taxon>
        <taxon>Brucellaceae</taxon>
        <taxon>Brucella/Ochrobactrum group</taxon>
        <taxon>Brucella</taxon>
    </lineage>
</organism>
<dbReference type="Proteomes" id="UP000718278">
    <property type="component" value="Unassembled WGS sequence"/>
</dbReference>
<dbReference type="InterPro" id="IPR027417">
    <property type="entry name" value="P-loop_NTPase"/>
</dbReference>
<reference evidence="1 2" key="1">
    <citation type="submission" date="2020-10" db="EMBL/GenBank/DDBJ databases">
        <title>Genomic characterization of underground lake bacteria from Wind Cave National Park: Insight into the archetypical LuxI/LuxR and identification of LuxR solos.</title>
        <authorList>
            <person name="Wengert P.C."/>
            <person name="Savka M.A."/>
        </authorList>
    </citation>
    <scope>NUCLEOTIDE SEQUENCE [LARGE SCALE GENOMIC DNA]</scope>
    <source>
        <strain evidence="1 2">SD316</strain>
    </source>
</reference>
<evidence type="ECO:0000313" key="2">
    <source>
        <dbReference type="Proteomes" id="UP000718278"/>
    </source>
</evidence>
<dbReference type="GO" id="GO:0016301">
    <property type="term" value="F:kinase activity"/>
    <property type="evidence" value="ECO:0007669"/>
    <property type="project" value="UniProtKB-KW"/>
</dbReference>
<dbReference type="Gene3D" id="3.40.50.300">
    <property type="entry name" value="P-loop containing nucleotide triphosphate hydrolases"/>
    <property type="match status" value="1"/>
</dbReference>
<evidence type="ECO:0000313" key="1">
    <source>
        <dbReference type="EMBL" id="MBO1040386.1"/>
    </source>
</evidence>
<keyword evidence="2" id="KW-1185">Reference proteome</keyword>
<protein>
    <submittedName>
        <fullName evidence="1">Deoxynucleotide monophosphate kinase</fullName>
    </submittedName>
</protein>
<name>A0ABS3K3L1_9HYPH</name>
<accession>A0ABS3K3L1</accession>
<keyword evidence="1" id="KW-0808">Transferase</keyword>
<dbReference type="RefSeq" id="WP_207488852.1">
    <property type="nucleotide sequence ID" value="NZ_JADIJS010000002.1"/>
</dbReference>
<sequence length="204" mass="22370">MGILDYTIEDAANSYFRDNPDLALETFGPLERYTPANDNWPKVIAFTGKAGSGKSTAAKYVIGRGYKLVKFADPLKDMLRAIGYTQRQIEGDLKEVPDASGQTPRHAMQTLGTEWGRKCMGDDFWIDIWRERVTGATAVTDDCRFANEADAVRSVGGIVVMLEGRGGINSSHSSEKLDFEPDIVIANSGCISSLHVQIDQFLTG</sequence>
<comment type="caution">
    <text evidence="1">The sequence shown here is derived from an EMBL/GenBank/DDBJ whole genome shotgun (WGS) entry which is preliminary data.</text>
</comment>
<dbReference type="EMBL" id="JADIJS010000002">
    <property type="protein sequence ID" value="MBO1040386.1"/>
    <property type="molecule type" value="Genomic_DNA"/>
</dbReference>
<dbReference type="SUPFAM" id="SSF52540">
    <property type="entry name" value="P-loop containing nucleoside triphosphate hydrolases"/>
    <property type="match status" value="1"/>
</dbReference>
<proteinExistence type="predicted"/>
<gene>
    <name evidence="1" type="ORF">IPV26_12000</name>
</gene>
<keyword evidence="1" id="KW-0418">Kinase</keyword>